<accession>A0AA86VDT7</accession>
<dbReference type="AlphaFoldDB" id="A0AA86VDT7"/>
<sequence length="103" mass="12162">MALQQIKQYSTVILKPIAEIISDENQNSLICAYGVYDARLNCFIYRLILHCTEGNEVQNLEPLKTGIYELWSCTFEKERKSINRAYMLTYSDIVYEKLKWKLE</sequence>
<organism evidence="1 2">
    <name type="scientific">Sphenostylis stenocarpa</name>
    <dbReference type="NCBI Taxonomy" id="92480"/>
    <lineage>
        <taxon>Eukaryota</taxon>
        <taxon>Viridiplantae</taxon>
        <taxon>Streptophyta</taxon>
        <taxon>Embryophyta</taxon>
        <taxon>Tracheophyta</taxon>
        <taxon>Spermatophyta</taxon>
        <taxon>Magnoliopsida</taxon>
        <taxon>eudicotyledons</taxon>
        <taxon>Gunneridae</taxon>
        <taxon>Pentapetalae</taxon>
        <taxon>rosids</taxon>
        <taxon>fabids</taxon>
        <taxon>Fabales</taxon>
        <taxon>Fabaceae</taxon>
        <taxon>Papilionoideae</taxon>
        <taxon>50 kb inversion clade</taxon>
        <taxon>NPAAA clade</taxon>
        <taxon>indigoferoid/millettioid clade</taxon>
        <taxon>Phaseoleae</taxon>
        <taxon>Sphenostylis</taxon>
    </lineage>
</organism>
<dbReference type="Proteomes" id="UP001189624">
    <property type="component" value="Chromosome 5"/>
</dbReference>
<gene>
    <name evidence="1" type="ORF">AYBTSS11_LOCUS16494</name>
</gene>
<keyword evidence="2" id="KW-1185">Reference proteome</keyword>
<proteinExistence type="predicted"/>
<protein>
    <submittedName>
        <fullName evidence="1">Uncharacterized protein</fullName>
    </submittedName>
</protein>
<dbReference type="EMBL" id="OY731402">
    <property type="protein sequence ID" value="CAJ1956130.1"/>
    <property type="molecule type" value="Genomic_DNA"/>
</dbReference>
<name>A0AA86VDT7_9FABA</name>
<dbReference type="Gramene" id="rna-AYBTSS11_LOCUS16494">
    <property type="protein sequence ID" value="CAJ1956130.1"/>
    <property type="gene ID" value="gene-AYBTSS11_LOCUS16494"/>
</dbReference>
<reference evidence="1" key="1">
    <citation type="submission" date="2023-10" db="EMBL/GenBank/DDBJ databases">
        <authorList>
            <person name="Domelevo Entfellner J.-B."/>
        </authorList>
    </citation>
    <scope>NUCLEOTIDE SEQUENCE</scope>
</reference>
<evidence type="ECO:0000313" key="1">
    <source>
        <dbReference type="EMBL" id="CAJ1956130.1"/>
    </source>
</evidence>
<evidence type="ECO:0000313" key="2">
    <source>
        <dbReference type="Proteomes" id="UP001189624"/>
    </source>
</evidence>